<proteinExistence type="predicted"/>
<dbReference type="AlphaFoldDB" id="A0A6A4QN97"/>
<accession>A0A6A4QN97</accession>
<dbReference type="EMBL" id="WOCE01000004">
    <property type="protein sequence ID" value="KAE9615838.1"/>
    <property type="molecule type" value="Genomic_DNA"/>
</dbReference>
<comment type="caution">
    <text evidence="1">The sequence shown here is derived from an EMBL/GenBank/DDBJ whole genome shotgun (WGS) entry which is preliminary data.</text>
</comment>
<evidence type="ECO:0000313" key="2">
    <source>
        <dbReference type="Proteomes" id="UP000447434"/>
    </source>
</evidence>
<reference evidence="2" key="1">
    <citation type="journal article" date="2020" name="Nat. Commun.">
        <title>Genome sequence of the cluster root forming white lupin.</title>
        <authorList>
            <person name="Hufnagel B."/>
            <person name="Marques A."/>
            <person name="Soriano A."/>
            <person name="Marques L."/>
            <person name="Divol F."/>
            <person name="Doumas P."/>
            <person name="Sallet E."/>
            <person name="Mancinotti D."/>
            <person name="Carrere S."/>
            <person name="Marande W."/>
            <person name="Arribat S."/>
            <person name="Keller J."/>
            <person name="Huneau C."/>
            <person name="Blein T."/>
            <person name="Aime D."/>
            <person name="Laguerre M."/>
            <person name="Taylor J."/>
            <person name="Schubert V."/>
            <person name="Nelson M."/>
            <person name="Geu-Flores F."/>
            <person name="Crespi M."/>
            <person name="Gallardo-Guerrero K."/>
            <person name="Delaux P.-M."/>
            <person name="Salse J."/>
            <person name="Berges H."/>
            <person name="Guyot R."/>
            <person name="Gouzy J."/>
            <person name="Peret B."/>
        </authorList>
    </citation>
    <scope>NUCLEOTIDE SEQUENCE [LARGE SCALE GENOMIC DNA]</scope>
    <source>
        <strain evidence="2">cv. Amiga</strain>
    </source>
</reference>
<sequence length="68" mass="7796">MNPILWEIPILTLVVSCWNRIGMGSQYCGYLELTLEAIFLGVFKNDSYSAVRNRITESWAVLSWGRRG</sequence>
<dbReference type="Proteomes" id="UP000447434">
    <property type="component" value="Chromosome 4"/>
</dbReference>
<name>A0A6A4QN97_LUPAL</name>
<keyword evidence="2" id="KW-1185">Reference proteome</keyword>
<evidence type="ECO:0000313" key="1">
    <source>
        <dbReference type="EMBL" id="KAE9615838.1"/>
    </source>
</evidence>
<gene>
    <name evidence="1" type="ORF">Lalb_Chr04g0259501</name>
</gene>
<organism evidence="1 2">
    <name type="scientific">Lupinus albus</name>
    <name type="common">White lupine</name>
    <name type="synonym">Lupinus termis</name>
    <dbReference type="NCBI Taxonomy" id="3870"/>
    <lineage>
        <taxon>Eukaryota</taxon>
        <taxon>Viridiplantae</taxon>
        <taxon>Streptophyta</taxon>
        <taxon>Embryophyta</taxon>
        <taxon>Tracheophyta</taxon>
        <taxon>Spermatophyta</taxon>
        <taxon>Magnoliopsida</taxon>
        <taxon>eudicotyledons</taxon>
        <taxon>Gunneridae</taxon>
        <taxon>Pentapetalae</taxon>
        <taxon>rosids</taxon>
        <taxon>fabids</taxon>
        <taxon>Fabales</taxon>
        <taxon>Fabaceae</taxon>
        <taxon>Papilionoideae</taxon>
        <taxon>50 kb inversion clade</taxon>
        <taxon>genistoids sensu lato</taxon>
        <taxon>core genistoids</taxon>
        <taxon>Genisteae</taxon>
        <taxon>Lupinus</taxon>
    </lineage>
</organism>
<protein>
    <submittedName>
        <fullName evidence="1">Uncharacterized protein</fullName>
    </submittedName>
</protein>